<evidence type="ECO:0000256" key="2">
    <source>
        <dbReference type="SAM" id="MobiDB-lite"/>
    </source>
</evidence>
<reference evidence="3 4" key="1">
    <citation type="submission" date="2018-08" db="EMBL/GenBank/DDBJ databases">
        <title>Draft genome of the lignicolous fungus Coniochaeta pulveracea.</title>
        <authorList>
            <person name="Borstlap C.J."/>
            <person name="De Witt R.N."/>
            <person name="Botha A."/>
            <person name="Volschenk H."/>
        </authorList>
    </citation>
    <scope>NUCLEOTIDE SEQUENCE [LARGE SCALE GENOMIC DNA]</scope>
    <source>
        <strain evidence="3 4">CAB683</strain>
    </source>
</reference>
<feature type="region of interest" description="Disordered" evidence="2">
    <location>
        <begin position="346"/>
        <end position="375"/>
    </location>
</feature>
<evidence type="ECO:0000313" key="4">
    <source>
        <dbReference type="Proteomes" id="UP000275385"/>
    </source>
</evidence>
<dbReference type="EMBL" id="QVQW01000003">
    <property type="protein sequence ID" value="RKU48751.1"/>
    <property type="molecule type" value="Genomic_DNA"/>
</dbReference>
<keyword evidence="4" id="KW-1185">Reference proteome</keyword>
<sequence length="375" mass="42600">MSSIEDKIKNAASRNTELLRILADTDRAIPALNQQQRYIADLKNEAAELHVKMKKLDWKRQKELQDHERYRDSVMKRFAYKVSGKKEKFEERAAKEEREYFEALQEEHQATEMKKNVEQMLDDAVKAKQKIEQDVALHQQAQQELDRLYDSIFKGPTPGFADEDAKEADVATALQQYQDAENKAEAEGKAVMLLVDAQRVMMEAIYAIKDALRYSTRDMWGGGTITDMMERNCLAQAKARLAEVRMLVRQAQNFSPAVKDLPPVHVAEGNLMSDVFFDNIFTDMAFHQKIEQSAAEMERCAHALDWNLNSTRSRQSQLMSSLDGKAKTLEQARLALQKARESAFQRIATGGHGNYDQFGPPDGPPPADLPPAYSA</sequence>
<dbReference type="PANTHER" id="PTHR21974">
    <property type="entry name" value="RE15880P"/>
    <property type="match status" value="1"/>
</dbReference>
<name>A0A420YLM5_9PEZI</name>
<organism evidence="3 4">
    <name type="scientific">Coniochaeta pulveracea</name>
    <dbReference type="NCBI Taxonomy" id="177199"/>
    <lineage>
        <taxon>Eukaryota</taxon>
        <taxon>Fungi</taxon>
        <taxon>Dikarya</taxon>
        <taxon>Ascomycota</taxon>
        <taxon>Pezizomycotina</taxon>
        <taxon>Sordariomycetes</taxon>
        <taxon>Sordariomycetidae</taxon>
        <taxon>Coniochaetales</taxon>
        <taxon>Coniochaetaceae</taxon>
        <taxon>Coniochaeta</taxon>
    </lineage>
</organism>
<gene>
    <name evidence="3" type="ORF">DL546_002257</name>
</gene>
<dbReference type="OrthoDB" id="2562743at2759"/>
<accession>A0A420YLM5</accession>
<dbReference type="STRING" id="177199.A0A420YLM5"/>
<dbReference type="PANTHER" id="PTHR21974:SF2">
    <property type="entry name" value="RE15880P"/>
    <property type="match status" value="1"/>
</dbReference>
<proteinExistence type="predicted"/>
<protein>
    <submittedName>
        <fullName evidence="3">Uncharacterized protein</fullName>
    </submittedName>
</protein>
<evidence type="ECO:0000256" key="1">
    <source>
        <dbReference type="SAM" id="Coils"/>
    </source>
</evidence>
<evidence type="ECO:0000313" key="3">
    <source>
        <dbReference type="EMBL" id="RKU48751.1"/>
    </source>
</evidence>
<keyword evidence="1" id="KW-0175">Coiled coil</keyword>
<feature type="coiled-coil region" evidence="1">
    <location>
        <begin position="32"/>
        <end position="59"/>
    </location>
</feature>
<dbReference type="AlphaFoldDB" id="A0A420YLM5"/>
<feature type="coiled-coil region" evidence="1">
    <location>
        <begin position="86"/>
        <end position="134"/>
    </location>
</feature>
<dbReference type="Proteomes" id="UP000275385">
    <property type="component" value="Unassembled WGS sequence"/>
</dbReference>
<comment type="caution">
    <text evidence="3">The sequence shown here is derived from an EMBL/GenBank/DDBJ whole genome shotgun (WGS) entry which is preliminary data.</text>
</comment>